<reference evidence="2" key="1">
    <citation type="journal article" date="2011" name="Genetics">
        <title>Massive changes in genome architecture accompany the transition to self-fertility in the filamentous fungus Neurospora tetrasperma.</title>
        <authorList>
            <person name="Ellison C.E."/>
            <person name="Stajich J.E."/>
            <person name="Jacobson D.J."/>
            <person name="Natvig D.O."/>
            <person name="Lapidus A."/>
            <person name="Foster B."/>
            <person name="Aerts A."/>
            <person name="Riley R."/>
            <person name="Lindquist E.A."/>
            <person name="Grigoriev I.V."/>
            <person name="Taylor J.W."/>
        </authorList>
    </citation>
    <scope>NUCLEOTIDE SEQUENCE [LARGE SCALE GENOMIC DNA]</scope>
    <source>
        <strain evidence="2">FGSC 2508 / P0657</strain>
    </source>
</reference>
<sequence length="71" mass="7831">MQLVRTTLRQANWVSTEQFCQGQASNPFAHSCCHPSAPSTIKTRCQTPVANPPSLSKKQQCGIGIARKMWS</sequence>
<gene>
    <name evidence="1" type="ORF">NEUTE1DRAFT_117124</name>
</gene>
<keyword evidence="2" id="KW-1185">Reference proteome</keyword>
<evidence type="ECO:0000313" key="1">
    <source>
        <dbReference type="EMBL" id="EGO58263.1"/>
    </source>
</evidence>
<evidence type="ECO:0000313" key="2">
    <source>
        <dbReference type="Proteomes" id="UP000008065"/>
    </source>
</evidence>
<dbReference type="KEGG" id="nte:NEUTE1DRAFT117124"/>
<feature type="non-terminal residue" evidence="1">
    <location>
        <position position="71"/>
    </location>
</feature>
<dbReference type="RefSeq" id="XP_009851316.1">
    <property type="nucleotide sequence ID" value="XM_009853014.1"/>
</dbReference>
<dbReference type="EMBL" id="GL891304">
    <property type="protein sequence ID" value="EGO58263.1"/>
    <property type="molecule type" value="Genomic_DNA"/>
</dbReference>
<name>F8MKN5_NEUT8</name>
<accession>F8MKN5</accession>
<dbReference type="VEuPathDB" id="FungiDB:NEUTE1DRAFT_117124"/>
<dbReference type="GeneID" id="20823213"/>
<organism evidence="1 2">
    <name type="scientific">Neurospora tetrasperma (strain FGSC 2508 / ATCC MYA-4615 / P0657)</name>
    <dbReference type="NCBI Taxonomy" id="510951"/>
    <lineage>
        <taxon>Eukaryota</taxon>
        <taxon>Fungi</taxon>
        <taxon>Dikarya</taxon>
        <taxon>Ascomycota</taxon>
        <taxon>Pezizomycotina</taxon>
        <taxon>Sordariomycetes</taxon>
        <taxon>Sordariomycetidae</taxon>
        <taxon>Sordariales</taxon>
        <taxon>Sordariaceae</taxon>
        <taxon>Neurospora</taxon>
    </lineage>
</organism>
<protein>
    <submittedName>
        <fullName evidence="1">Uncharacterized protein</fullName>
    </submittedName>
</protein>
<dbReference type="AlphaFoldDB" id="F8MKN5"/>
<proteinExistence type="predicted"/>
<dbReference type="HOGENOM" id="CLU_2747011_0_0_1"/>
<dbReference type="Proteomes" id="UP000008065">
    <property type="component" value="Unassembled WGS sequence"/>
</dbReference>